<proteinExistence type="predicted"/>
<evidence type="ECO:0000259" key="1">
    <source>
        <dbReference type="Pfam" id="PF01863"/>
    </source>
</evidence>
<evidence type="ECO:0000313" key="2">
    <source>
        <dbReference type="EMBL" id="GAN45092.1"/>
    </source>
</evidence>
<dbReference type="GO" id="GO:0016787">
    <property type="term" value="F:hydrolase activity"/>
    <property type="evidence" value="ECO:0007669"/>
    <property type="project" value="UniProtKB-KW"/>
</dbReference>
<dbReference type="InterPro" id="IPR053136">
    <property type="entry name" value="UTP_pyrophosphatase-like"/>
</dbReference>
<organism evidence="3">
    <name type="scientific">Mizugakiibacter sediminis</name>
    <dbReference type="NCBI Taxonomy" id="1475481"/>
    <lineage>
        <taxon>Bacteria</taxon>
        <taxon>Pseudomonadati</taxon>
        <taxon>Pseudomonadota</taxon>
        <taxon>Gammaproteobacteria</taxon>
        <taxon>Lysobacterales</taxon>
        <taxon>Rhodanobacteraceae</taxon>
        <taxon>Mizugakiibacter</taxon>
    </lineage>
</organism>
<evidence type="ECO:0000313" key="4">
    <source>
        <dbReference type="Proteomes" id="UP000253740"/>
    </source>
</evidence>
<dbReference type="EMBL" id="DF952379">
    <property type="protein sequence ID" value="GAN45092.1"/>
    <property type="molecule type" value="Genomic_DNA"/>
</dbReference>
<name>A0A0K8QIQ2_9GAMM</name>
<dbReference type="PANTHER" id="PTHR30399:SF1">
    <property type="entry name" value="UTP PYROPHOSPHATASE"/>
    <property type="match status" value="1"/>
</dbReference>
<dbReference type="EMBL" id="DF970134">
    <property type="protein sequence ID" value="GAP64825.1"/>
    <property type="molecule type" value="Genomic_DNA"/>
</dbReference>
<protein>
    <submittedName>
        <fullName evidence="2 3">Metal-dependent hydrolase</fullName>
    </submittedName>
</protein>
<dbReference type="Pfam" id="PF01863">
    <property type="entry name" value="YgjP-like"/>
    <property type="match status" value="1"/>
</dbReference>
<accession>A0A0K8QIQ2</accession>
<dbReference type="PANTHER" id="PTHR30399">
    <property type="entry name" value="UNCHARACTERIZED PROTEIN YGJP"/>
    <property type="match status" value="1"/>
</dbReference>
<dbReference type="CDD" id="cd07344">
    <property type="entry name" value="M48_yhfN_like"/>
    <property type="match status" value="1"/>
</dbReference>
<dbReference type="Gene3D" id="3.30.2010.10">
    <property type="entry name" value="Metalloproteases ('zincins'), catalytic domain"/>
    <property type="match status" value="1"/>
</dbReference>
<evidence type="ECO:0000313" key="3">
    <source>
        <dbReference type="EMBL" id="GAP64825.1"/>
    </source>
</evidence>
<feature type="domain" description="YgjP-like metallopeptidase" evidence="1">
    <location>
        <begin position="30"/>
        <end position="238"/>
    </location>
</feature>
<dbReference type="AlphaFoldDB" id="A0A0K8QIQ2"/>
<sequence>MVRAGDEILELSTPTGSTIKVVKAPHPRSRRLRLTVTPGGARVTYPHGTHPAEVFAFLRRHADWLERKLDELHLKHRGPPPLKPGVTTLMPLRGESVQLSWHDGPYPRIEHREDELRLIVPRPHSRALPAARNLLAAFLETQMRRDLSRWLAAYVPELDAAPTGLRIKPLKSLWGSLDARDRVTLDLALALAPPPALRYVLVHELCHLKVRSHSVRFWGWVERLYPGYQAQRDWLREHGAALKAELQRLTVDGAEA</sequence>
<keyword evidence="4" id="KW-1185">Reference proteome</keyword>
<dbReference type="HOGENOM" id="CLU_065947_2_2_6"/>
<dbReference type="OrthoDB" id="9811177at2"/>
<gene>
    <name evidence="2" type="ORF">MBSD_1632</name>
    <name evidence="3" type="ORF">MBSD_n0107</name>
</gene>
<dbReference type="STRING" id="1475481.GCA_000953855_00108"/>
<reference evidence="2" key="1">
    <citation type="submission" date="2015-03" db="EMBL/GenBank/DDBJ databases">
        <title>Draft genome sequence of Mizugakiibacter sediminis skMP5.</title>
        <authorList>
            <person name="Watanabe T."/>
            <person name="Kojima H."/>
            <person name="Fukui M."/>
        </authorList>
    </citation>
    <scope>NUCLEOTIDE SEQUENCE</scope>
    <source>
        <strain evidence="2">SkMP5</strain>
    </source>
</reference>
<keyword evidence="3" id="KW-0378">Hydrolase</keyword>
<dbReference type="RefSeq" id="WP_062534059.1">
    <property type="nucleotide sequence ID" value="NZ_DF970134.1"/>
</dbReference>
<reference evidence="3" key="2">
    <citation type="submission" date="2015-08" db="EMBL/GenBank/DDBJ databases">
        <title>Complete DNA Sequence of Pseudomonas syringae pv. actinidiae, the Causal Agent of Kiwifruit Canker Disease.</title>
        <authorList>
            <person name="Rikkerink E.H.A."/>
            <person name="Fineran P.C."/>
        </authorList>
    </citation>
    <scope>NUCLEOTIDE SEQUENCE</scope>
    <source>
        <strain evidence="3">SkMP5</strain>
    </source>
</reference>
<dbReference type="Proteomes" id="UP000253740">
    <property type="component" value="Unassembled WGS sequence"/>
</dbReference>
<dbReference type="InterPro" id="IPR002725">
    <property type="entry name" value="YgjP-like_metallopeptidase"/>
</dbReference>